<evidence type="ECO:0000256" key="7">
    <source>
        <dbReference type="ARBA" id="ARBA00023170"/>
    </source>
</evidence>
<sequence>MALSLMKTVKRTTVVFLADLAISNLVQGIASLVKAALSISNLNTSEGCMFVSVVVVTTSGTYISGVFFVYLDLYLSLRKMSVGRAVISTKLALRLVAASWLVWTAFGATAYGMRNPDYVYDEVAACLITSGVVRNEYTILLGMTGAVCVVVIMVLHVLTYRLLKKARKQLRSWNTKAGQERGISVIDATTSRVVEDNRRDAERSKWVKRNDIILKMILTVLVLFIACWCPLIFAILVWTFCAPCTTYITNQVMYVMYLLIVVQYNSNGVIYLIRIKEFQNIFKKVCCRCCPSRRRVDGVESGASVRT</sequence>
<evidence type="ECO:0000256" key="6">
    <source>
        <dbReference type="ARBA" id="ARBA00023136"/>
    </source>
</evidence>
<keyword evidence="9" id="KW-0807">Transducer</keyword>
<dbReference type="InterPro" id="IPR000276">
    <property type="entry name" value="GPCR_Rhodpsn"/>
</dbReference>
<evidence type="ECO:0000256" key="10">
    <source>
        <dbReference type="SAM" id="Phobius"/>
    </source>
</evidence>
<keyword evidence="8" id="KW-0325">Glycoprotein</keyword>
<comment type="caution">
    <text evidence="12">The sequence shown here is derived from an EMBL/GenBank/DDBJ whole genome shotgun (WGS) entry which is preliminary data.</text>
</comment>
<protein>
    <recommendedName>
        <fullName evidence="11">G-protein coupled receptors family 1 profile domain-containing protein</fullName>
    </recommendedName>
</protein>
<feature type="transmembrane region" description="Helical" evidence="10">
    <location>
        <begin position="212"/>
        <end position="240"/>
    </location>
</feature>
<dbReference type="Pfam" id="PF00001">
    <property type="entry name" value="7tm_1"/>
    <property type="match status" value="1"/>
</dbReference>
<name>A0AAD9JTT7_9ANNE</name>
<evidence type="ECO:0000256" key="1">
    <source>
        <dbReference type="ARBA" id="ARBA00004651"/>
    </source>
</evidence>
<organism evidence="12 13">
    <name type="scientific">Paralvinella palmiformis</name>
    <dbReference type="NCBI Taxonomy" id="53620"/>
    <lineage>
        <taxon>Eukaryota</taxon>
        <taxon>Metazoa</taxon>
        <taxon>Spiralia</taxon>
        <taxon>Lophotrochozoa</taxon>
        <taxon>Annelida</taxon>
        <taxon>Polychaeta</taxon>
        <taxon>Sedentaria</taxon>
        <taxon>Canalipalpata</taxon>
        <taxon>Terebellida</taxon>
        <taxon>Terebelliformia</taxon>
        <taxon>Alvinellidae</taxon>
        <taxon>Paralvinella</taxon>
    </lineage>
</organism>
<evidence type="ECO:0000256" key="5">
    <source>
        <dbReference type="ARBA" id="ARBA00023040"/>
    </source>
</evidence>
<dbReference type="PANTHER" id="PTHR24246:SF27">
    <property type="entry name" value="ADENOSINE RECEPTOR, ISOFORM A"/>
    <property type="match status" value="1"/>
</dbReference>
<dbReference type="PANTHER" id="PTHR24246">
    <property type="entry name" value="OLFACTORY RECEPTOR AND ADENOSINE RECEPTOR"/>
    <property type="match status" value="1"/>
</dbReference>
<reference evidence="12" key="1">
    <citation type="journal article" date="2023" name="Mol. Biol. Evol.">
        <title>Third-Generation Sequencing Reveals the Adaptive Role of the Epigenome in Three Deep-Sea Polychaetes.</title>
        <authorList>
            <person name="Perez M."/>
            <person name="Aroh O."/>
            <person name="Sun Y."/>
            <person name="Lan Y."/>
            <person name="Juniper S.K."/>
            <person name="Young C.R."/>
            <person name="Angers B."/>
            <person name="Qian P.Y."/>
        </authorList>
    </citation>
    <scope>NUCLEOTIDE SEQUENCE</scope>
    <source>
        <strain evidence="12">P08H-3</strain>
    </source>
</reference>
<evidence type="ECO:0000313" key="13">
    <source>
        <dbReference type="Proteomes" id="UP001208570"/>
    </source>
</evidence>
<dbReference type="PROSITE" id="PS50262">
    <property type="entry name" value="G_PROTEIN_RECEP_F1_2"/>
    <property type="match status" value="1"/>
</dbReference>
<evidence type="ECO:0000256" key="8">
    <source>
        <dbReference type="ARBA" id="ARBA00023180"/>
    </source>
</evidence>
<keyword evidence="4 10" id="KW-1133">Transmembrane helix</keyword>
<feature type="transmembrane region" description="Helical" evidence="10">
    <location>
        <begin position="252"/>
        <end position="273"/>
    </location>
</feature>
<comment type="subcellular location">
    <subcellularLocation>
        <location evidence="1">Cell membrane</location>
        <topology evidence="1">Multi-pass membrane protein</topology>
    </subcellularLocation>
</comment>
<dbReference type="PRINTS" id="PR00237">
    <property type="entry name" value="GPCRRHODOPSN"/>
</dbReference>
<gene>
    <name evidence="12" type="ORF">LSH36_157g04061</name>
</gene>
<accession>A0AAD9JTT7</accession>
<keyword evidence="5" id="KW-0297">G-protein coupled receptor</keyword>
<keyword evidence="2" id="KW-1003">Cell membrane</keyword>
<dbReference type="Proteomes" id="UP001208570">
    <property type="component" value="Unassembled WGS sequence"/>
</dbReference>
<keyword evidence="13" id="KW-1185">Reference proteome</keyword>
<evidence type="ECO:0000256" key="9">
    <source>
        <dbReference type="ARBA" id="ARBA00023224"/>
    </source>
</evidence>
<evidence type="ECO:0000256" key="2">
    <source>
        <dbReference type="ARBA" id="ARBA00022475"/>
    </source>
</evidence>
<dbReference type="InterPro" id="IPR017452">
    <property type="entry name" value="GPCR_Rhodpsn_7TM"/>
</dbReference>
<dbReference type="Gene3D" id="1.20.1070.10">
    <property type="entry name" value="Rhodopsin 7-helix transmembrane proteins"/>
    <property type="match status" value="1"/>
</dbReference>
<feature type="domain" description="G-protein coupled receptors family 1 profile" evidence="11">
    <location>
        <begin position="1"/>
        <end position="271"/>
    </location>
</feature>
<dbReference type="GO" id="GO:0004930">
    <property type="term" value="F:G protein-coupled receptor activity"/>
    <property type="evidence" value="ECO:0007669"/>
    <property type="project" value="UniProtKB-KW"/>
</dbReference>
<feature type="transmembrane region" description="Helical" evidence="10">
    <location>
        <begin position="91"/>
        <end position="113"/>
    </location>
</feature>
<evidence type="ECO:0000259" key="11">
    <source>
        <dbReference type="PROSITE" id="PS50262"/>
    </source>
</evidence>
<evidence type="ECO:0000256" key="4">
    <source>
        <dbReference type="ARBA" id="ARBA00022989"/>
    </source>
</evidence>
<evidence type="ECO:0000256" key="3">
    <source>
        <dbReference type="ARBA" id="ARBA00022692"/>
    </source>
</evidence>
<keyword evidence="3 10" id="KW-0812">Transmembrane</keyword>
<dbReference type="SUPFAM" id="SSF81321">
    <property type="entry name" value="Family A G protein-coupled receptor-like"/>
    <property type="match status" value="1"/>
</dbReference>
<feature type="transmembrane region" description="Helical" evidence="10">
    <location>
        <begin position="51"/>
        <end position="71"/>
    </location>
</feature>
<evidence type="ECO:0000313" key="12">
    <source>
        <dbReference type="EMBL" id="KAK2159162.1"/>
    </source>
</evidence>
<dbReference type="AlphaFoldDB" id="A0AAD9JTT7"/>
<dbReference type="GO" id="GO:0005886">
    <property type="term" value="C:plasma membrane"/>
    <property type="evidence" value="ECO:0007669"/>
    <property type="project" value="UniProtKB-SubCell"/>
</dbReference>
<dbReference type="EMBL" id="JAODUP010000157">
    <property type="protein sequence ID" value="KAK2159162.1"/>
    <property type="molecule type" value="Genomic_DNA"/>
</dbReference>
<keyword evidence="7" id="KW-0675">Receptor</keyword>
<keyword evidence="6 10" id="KW-0472">Membrane</keyword>
<proteinExistence type="predicted"/>
<feature type="transmembrane region" description="Helical" evidence="10">
    <location>
        <begin position="139"/>
        <end position="163"/>
    </location>
</feature>